<organism evidence="1 2">
    <name type="scientific">Microtetraspora fusca</name>
    <dbReference type="NCBI Taxonomy" id="1997"/>
    <lineage>
        <taxon>Bacteria</taxon>
        <taxon>Bacillati</taxon>
        <taxon>Actinomycetota</taxon>
        <taxon>Actinomycetes</taxon>
        <taxon>Streptosporangiales</taxon>
        <taxon>Streptosporangiaceae</taxon>
        <taxon>Microtetraspora</taxon>
    </lineage>
</organism>
<dbReference type="SUPFAM" id="SSF103084">
    <property type="entry name" value="Holliday junction resolvase RusA"/>
    <property type="match status" value="1"/>
</dbReference>
<dbReference type="InterPro" id="IPR008822">
    <property type="entry name" value="Endonuclease_RusA-like"/>
</dbReference>
<dbReference type="EMBL" id="JBIAXI010000049">
    <property type="protein sequence ID" value="MFF4779428.1"/>
    <property type="molecule type" value="Genomic_DNA"/>
</dbReference>
<accession>A0ABW6VKD4</accession>
<evidence type="ECO:0000313" key="2">
    <source>
        <dbReference type="Proteomes" id="UP001602119"/>
    </source>
</evidence>
<proteinExistence type="predicted"/>
<gene>
    <name evidence="1" type="ORF">ACFY05_42095</name>
</gene>
<dbReference type="Pfam" id="PF05866">
    <property type="entry name" value="RusA"/>
    <property type="match status" value="1"/>
</dbReference>
<dbReference type="RefSeq" id="WP_387348195.1">
    <property type="nucleotide sequence ID" value="NZ_JBIAXI010000049.1"/>
</dbReference>
<dbReference type="InterPro" id="IPR036614">
    <property type="entry name" value="RusA-like_sf"/>
</dbReference>
<dbReference type="Proteomes" id="UP001602119">
    <property type="component" value="Unassembled WGS sequence"/>
</dbReference>
<reference evidence="1 2" key="1">
    <citation type="submission" date="2024-10" db="EMBL/GenBank/DDBJ databases">
        <title>The Natural Products Discovery Center: Release of the First 8490 Sequenced Strains for Exploring Actinobacteria Biosynthetic Diversity.</title>
        <authorList>
            <person name="Kalkreuter E."/>
            <person name="Kautsar S.A."/>
            <person name="Yang D."/>
            <person name="Bader C.D."/>
            <person name="Teijaro C.N."/>
            <person name="Fluegel L."/>
            <person name="Davis C.M."/>
            <person name="Simpson J.R."/>
            <person name="Lauterbach L."/>
            <person name="Steele A.D."/>
            <person name="Gui C."/>
            <person name="Meng S."/>
            <person name="Li G."/>
            <person name="Viehrig K."/>
            <person name="Ye F."/>
            <person name="Su P."/>
            <person name="Kiefer A.F."/>
            <person name="Nichols A."/>
            <person name="Cepeda A.J."/>
            <person name="Yan W."/>
            <person name="Fan B."/>
            <person name="Jiang Y."/>
            <person name="Adhikari A."/>
            <person name="Zheng C.-J."/>
            <person name="Schuster L."/>
            <person name="Cowan T.M."/>
            <person name="Smanski M.J."/>
            <person name="Chevrette M.G."/>
            <person name="De Carvalho L.P.S."/>
            <person name="Shen B."/>
        </authorList>
    </citation>
    <scope>NUCLEOTIDE SEQUENCE [LARGE SCALE GENOMIC DNA]</scope>
    <source>
        <strain evidence="1 2">NPDC001281</strain>
    </source>
</reference>
<keyword evidence="2" id="KW-1185">Reference proteome</keyword>
<comment type="caution">
    <text evidence="1">The sequence shown here is derived from an EMBL/GenBank/DDBJ whole genome shotgun (WGS) entry which is preliminary data.</text>
</comment>
<name>A0ABW6VKD4_MICFU</name>
<dbReference type="Gene3D" id="3.30.1330.70">
    <property type="entry name" value="Holliday junction resolvase RusA"/>
    <property type="match status" value="1"/>
</dbReference>
<evidence type="ECO:0000313" key="1">
    <source>
        <dbReference type="EMBL" id="MFF4779428.1"/>
    </source>
</evidence>
<sequence length="184" mass="19870">MTQLPIDPEGALADAPSGAPLLDITVDGTPIGQGAVRYSRSGHGYHANGKTLKPWRRAVQRAAEQARDAAGGHAFIEWDALSRACKVCAVPQADHVMTIAPAFVEITVTVKKPKSAPKLRRTWPITRSSYDIDHHARAILDAISAAGVWRDDSQVIELVARKVYPGEGLDALPKPGAVIRIWEI</sequence>
<protein>
    <submittedName>
        <fullName evidence="1">RusA family crossover junction endodeoxyribonuclease</fullName>
    </submittedName>
</protein>